<sequence length="703" mass="76602">MTELALTISRVWRGPKGGAVFLGKDPKGDFHKVVASEKVLSRPPRPEESWRVQGETETHPIWGLQIVASLAVPVVPEGEHLRRFLARNRAFQGVGEIRAGKLWEKFRNGLVDLLDAKDTKSLAEVVGAEIAETLAAAWEETRAEARVVEWLDMHGFPVRLAGKVIKLWGPLAPEKVEENPYRMLAVAGWSEVDTAARLMGVPSDADTRRVAAVEATCYRTISEKHTTIGEDELLRGVAQLLGEVRNGAESALKLACEDQAVVQLSMGRWQALGPHVMESYVQDRISSLVAAEFAPSGHLFWQVPTDAEVNALIGEFQAGNDFKLTDEQKQAVWLALTQRFALLLGGAGTGKTTVLKAVQWTVSRCEGTVHFLALAGRAAIRIQEATGHQARTIAGFLGALDRGDLALGGGDLIVIDEASMIDLPLMYTLLREIPEGTRVLLVGDPYQLPPIGMGLVFSVYAEDDRAPKVELTVVHRQAAETGIPKCAQEIRLGRMPELSRFCGVGKGVSFTPCTEADAQGLVIEMLSELGGPGVTQILSAIKRGQAGIQAINRSLHNLRSVGHEAWEGFAVGDPVIFLENDYERRIWNGTLGIVDGAYSNSFSVSWDGHSKPMIMERADLESLDLAYAVSVHKAQGSQFRRVVIPVFPSRLLDRTLIYTALTRAQEQVVLVGNRDALEAAVTAPPAPNRRRTGMGWSHDDACP</sequence>
<keyword evidence="5" id="KW-0378">Hydrolase</keyword>
<accession>A0AA48GN43</accession>
<feature type="region of interest" description="Disordered" evidence="3">
    <location>
        <begin position="683"/>
        <end position="703"/>
    </location>
</feature>
<dbReference type="RefSeq" id="WP_316413762.1">
    <property type="nucleotide sequence ID" value="NZ_AP027080.1"/>
</dbReference>
<dbReference type="GO" id="GO:0006310">
    <property type="term" value="P:DNA recombination"/>
    <property type="evidence" value="ECO:0007669"/>
    <property type="project" value="TreeGrafter"/>
</dbReference>
<evidence type="ECO:0000256" key="2">
    <source>
        <dbReference type="ARBA" id="ARBA00022840"/>
    </source>
</evidence>
<dbReference type="PANTHER" id="PTHR43788:SF6">
    <property type="entry name" value="DNA HELICASE B"/>
    <property type="match status" value="1"/>
</dbReference>
<dbReference type="SUPFAM" id="SSF52540">
    <property type="entry name" value="P-loop containing nucleoside triphosphate hydrolases"/>
    <property type="match status" value="2"/>
</dbReference>
<evidence type="ECO:0000313" key="5">
    <source>
        <dbReference type="EMBL" id="BDU70862.1"/>
    </source>
</evidence>
<dbReference type="Gene3D" id="3.40.50.300">
    <property type="entry name" value="P-loop containing nucleotide triphosphate hydrolases"/>
    <property type="match status" value="2"/>
</dbReference>
<dbReference type="KEGG" id="msil:METEAL_00360"/>
<proteinExistence type="predicted"/>
<dbReference type="GO" id="GO:0005524">
    <property type="term" value="F:ATP binding"/>
    <property type="evidence" value="ECO:0007669"/>
    <property type="project" value="UniProtKB-KW"/>
</dbReference>
<dbReference type="Pfam" id="PF13604">
    <property type="entry name" value="AAA_30"/>
    <property type="match status" value="1"/>
</dbReference>
<dbReference type="EMBL" id="AP027080">
    <property type="protein sequence ID" value="BDU70862.1"/>
    <property type="molecule type" value="Genomic_DNA"/>
</dbReference>
<dbReference type="InterPro" id="IPR003593">
    <property type="entry name" value="AAA+_ATPase"/>
</dbReference>
<dbReference type="GO" id="GO:0009338">
    <property type="term" value="C:exodeoxyribonuclease V complex"/>
    <property type="evidence" value="ECO:0007669"/>
    <property type="project" value="TreeGrafter"/>
</dbReference>
<dbReference type="PANTHER" id="PTHR43788">
    <property type="entry name" value="DNA2/NAM7 HELICASE FAMILY MEMBER"/>
    <property type="match status" value="1"/>
</dbReference>
<organism evidence="5 6">
    <name type="scientific">Mesoterricola silvestris</name>
    <dbReference type="NCBI Taxonomy" id="2927979"/>
    <lineage>
        <taxon>Bacteria</taxon>
        <taxon>Pseudomonadati</taxon>
        <taxon>Acidobacteriota</taxon>
        <taxon>Holophagae</taxon>
        <taxon>Holophagales</taxon>
        <taxon>Holophagaceae</taxon>
        <taxon>Mesoterricola</taxon>
    </lineage>
</organism>
<evidence type="ECO:0000256" key="1">
    <source>
        <dbReference type="ARBA" id="ARBA00022741"/>
    </source>
</evidence>
<dbReference type="InterPro" id="IPR027785">
    <property type="entry name" value="UvrD-like_helicase_C"/>
</dbReference>
<dbReference type="Proteomes" id="UP001238179">
    <property type="component" value="Chromosome"/>
</dbReference>
<dbReference type="Gene3D" id="2.30.30.940">
    <property type="match status" value="1"/>
</dbReference>
<keyword evidence="5" id="KW-0347">Helicase</keyword>
<dbReference type="Gene3D" id="1.10.10.2220">
    <property type="match status" value="1"/>
</dbReference>
<dbReference type="Pfam" id="PF13538">
    <property type="entry name" value="UvrD_C_2"/>
    <property type="match status" value="1"/>
</dbReference>
<dbReference type="Pfam" id="PF14490">
    <property type="entry name" value="HHH_RecD2"/>
    <property type="match status" value="1"/>
</dbReference>
<evidence type="ECO:0000256" key="3">
    <source>
        <dbReference type="SAM" id="MobiDB-lite"/>
    </source>
</evidence>
<protein>
    <submittedName>
        <fullName evidence="5">ATP-dependent RecD-like DNA helicase</fullName>
    </submittedName>
</protein>
<dbReference type="InterPro" id="IPR027417">
    <property type="entry name" value="P-loop_NTPase"/>
</dbReference>
<name>A0AA48GN43_9BACT</name>
<dbReference type="CDD" id="cd18809">
    <property type="entry name" value="SF1_C_RecD"/>
    <property type="match status" value="1"/>
</dbReference>
<dbReference type="CDD" id="cd17933">
    <property type="entry name" value="DEXSc_RecD-like"/>
    <property type="match status" value="1"/>
</dbReference>
<gene>
    <name evidence="5" type="primary">recD2</name>
    <name evidence="5" type="ORF">METEAL_00360</name>
</gene>
<dbReference type="InterPro" id="IPR029493">
    <property type="entry name" value="RecD2-like_HHH"/>
</dbReference>
<evidence type="ECO:0000259" key="4">
    <source>
        <dbReference type="SMART" id="SM00382"/>
    </source>
</evidence>
<keyword evidence="1" id="KW-0547">Nucleotide-binding</keyword>
<dbReference type="GO" id="GO:0017116">
    <property type="term" value="F:single-stranded DNA helicase activity"/>
    <property type="evidence" value="ECO:0007669"/>
    <property type="project" value="TreeGrafter"/>
</dbReference>
<dbReference type="AlphaFoldDB" id="A0AA48GN43"/>
<keyword evidence="6" id="KW-1185">Reference proteome</keyword>
<feature type="domain" description="AAA+ ATPase" evidence="4">
    <location>
        <begin position="337"/>
        <end position="471"/>
    </location>
</feature>
<evidence type="ECO:0000313" key="6">
    <source>
        <dbReference type="Proteomes" id="UP001238179"/>
    </source>
</evidence>
<dbReference type="InterPro" id="IPR050534">
    <property type="entry name" value="Coronavir_polyprotein_1ab"/>
</dbReference>
<keyword evidence="2" id="KW-0067">ATP-binding</keyword>
<dbReference type="SMART" id="SM00382">
    <property type="entry name" value="AAA"/>
    <property type="match status" value="1"/>
</dbReference>
<reference evidence="6" key="1">
    <citation type="journal article" date="2023" name="Int. J. Syst. Evol. Microbiol.">
        <title>Mesoterricola silvestris gen. nov., sp. nov., Mesoterricola sediminis sp. nov., Geothrix oryzae sp. nov., Geothrix edaphica sp. nov., Geothrix rubra sp. nov., and Geothrix limicola sp. nov., six novel members of Acidobacteriota isolated from soils.</title>
        <authorList>
            <person name="Itoh H."/>
            <person name="Sugisawa Y."/>
            <person name="Mise K."/>
            <person name="Xu Z."/>
            <person name="Kuniyasu M."/>
            <person name="Ushijima N."/>
            <person name="Kawano K."/>
            <person name="Kobayashi E."/>
            <person name="Shiratori Y."/>
            <person name="Masuda Y."/>
            <person name="Senoo K."/>
        </authorList>
    </citation>
    <scope>NUCLEOTIDE SEQUENCE [LARGE SCALE GENOMIC DNA]</scope>
    <source>
        <strain evidence="6">W79</strain>
    </source>
</reference>